<dbReference type="InterPro" id="IPR029063">
    <property type="entry name" value="SAM-dependent_MTases_sf"/>
</dbReference>
<evidence type="ECO:0000256" key="2">
    <source>
        <dbReference type="ARBA" id="ARBA00011975"/>
    </source>
</evidence>
<keyword evidence="5 10" id="KW-0949">S-adenosyl-L-methionine</keyword>
<keyword evidence="4 10" id="KW-0808">Transferase</keyword>
<dbReference type="PROSITE" id="PS51679">
    <property type="entry name" value="SAM_MT_C5"/>
    <property type="match status" value="1"/>
</dbReference>
<dbReference type="Pfam" id="PF00145">
    <property type="entry name" value="DNA_methylase"/>
    <property type="match status" value="1"/>
</dbReference>
<organism evidence="14 15">
    <name type="scientific">Collybia nuda</name>
    <dbReference type="NCBI Taxonomy" id="64659"/>
    <lineage>
        <taxon>Eukaryota</taxon>
        <taxon>Fungi</taxon>
        <taxon>Dikarya</taxon>
        <taxon>Basidiomycota</taxon>
        <taxon>Agaricomycotina</taxon>
        <taxon>Agaricomycetes</taxon>
        <taxon>Agaricomycetidae</taxon>
        <taxon>Agaricales</taxon>
        <taxon>Tricholomatineae</taxon>
        <taxon>Clitocybaceae</taxon>
        <taxon>Collybia</taxon>
    </lineage>
</organism>
<dbReference type="SUPFAM" id="SSF53335">
    <property type="entry name" value="S-adenosyl-L-methionine-dependent methyltransferases"/>
    <property type="match status" value="1"/>
</dbReference>
<evidence type="ECO:0000256" key="1">
    <source>
        <dbReference type="ARBA" id="ARBA00004123"/>
    </source>
</evidence>
<protein>
    <recommendedName>
        <fullName evidence="2">DNA (cytosine-5-)-methyltransferase</fullName>
        <ecNumber evidence="2">2.1.1.37</ecNumber>
    </recommendedName>
</protein>
<reference evidence="14" key="1">
    <citation type="submission" date="2020-11" db="EMBL/GenBank/DDBJ databases">
        <authorList>
            <consortium name="DOE Joint Genome Institute"/>
            <person name="Ahrendt S."/>
            <person name="Riley R."/>
            <person name="Andreopoulos W."/>
            <person name="Labutti K."/>
            <person name="Pangilinan J."/>
            <person name="Ruiz-Duenas F.J."/>
            <person name="Barrasa J.M."/>
            <person name="Sanchez-Garcia M."/>
            <person name="Camarero S."/>
            <person name="Miyauchi S."/>
            <person name="Serrano A."/>
            <person name="Linde D."/>
            <person name="Babiker R."/>
            <person name="Drula E."/>
            <person name="Ayuso-Fernandez I."/>
            <person name="Pacheco R."/>
            <person name="Padilla G."/>
            <person name="Ferreira P."/>
            <person name="Barriuso J."/>
            <person name="Kellner H."/>
            <person name="Castanera R."/>
            <person name="Alfaro M."/>
            <person name="Ramirez L."/>
            <person name="Pisabarro A.G."/>
            <person name="Kuo A."/>
            <person name="Tritt A."/>
            <person name="Lipzen A."/>
            <person name="He G."/>
            <person name="Yan M."/>
            <person name="Ng V."/>
            <person name="Cullen D."/>
            <person name="Martin F."/>
            <person name="Rosso M.-N."/>
            <person name="Henrissat B."/>
            <person name="Hibbett D."/>
            <person name="Martinez A.T."/>
            <person name="Grigoriev I.V."/>
        </authorList>
    </citation>
    <scope>NUCLEOTIDE SEQUENCE</scope>
    <source>
        <strain evidence="14">CBS 247.69</strain>
    </source>
</reference>
<evidence type="ECO:0000313" key="15">
    <source>
        <dbReference type="Proteomes" id="UP000807353"/>
    </source>
</evidence>
<dbReference type="Gene3D" id="2.30.30.490">
    <property type="match status" value="2"/>
</dbReference>
<dbReference type="GO" id="GO:0005634">
    <property type="term" value="C:nucleus"/>
    <property type="evidence" value="ECO:0007669"/>
    <property type="project" value="UniProtKB-SubCell"/>
</dbReference>
<dbReference type="PRINTS" id="PR00105">
    <property type="entry name" value="C5METTRFRASE"/>
</dbReference>
<dbReference type="GO" id="GO:0003886">
    <property type="term" value="F:DNA (cytosine-5-)-methyltransferase activity"/>
    <property type="evidence" value="ECO:0007669"/>
    <property type="project" value="UniProtKB-EC"/>
</dbReference>
<proteinExistence type="inferred from homology"/>
<dbReference type="PIRSF" id="PIRSF037404">
    <property type="entry name" value="DNMT1"/>
    <property type="match status" value="1"/>
</dbReference>
<feature type="active site" evidence="9 10">
    <location>
        <position position="851"/>
    </location>
</feature>
<keyword evidence="7" id="KW-0238">DNA-binding</keyword>
<keyword evidence="8" id="KW-0539">Nucleus</keyword>
<evidence type="ECO:0000256" key="12">
    <source>
        <dbReference type="SAM" id="MobiDB-lite"/>
    </source>
</evidence>
<dbReference type="InterPro" id="IPR001025">
    <property type="entry name" value="BAH_dom"/>
</dbReference>
<dbReference type="EMBL" id="MU150229">
    <property type="protein sequence ID" value="KAF9469584.1"/>
    <property type="molecule type" value="Genomic_DNA"/>
</dbReference>
<comment type="subcellular location">
    <subcellularLocation>
        <location evidence="1">Nucleus</location>
    </subcellularLocation>
</comment>
<feature type="domain" description="BAH" evidence="13">
    <location>
        <begin position="416"/>
        <end position="547"/>
    </location>
</feature>
<dbReference type="Proteomes" id="UP000807353">
    <property type="component" value="Unassembled WGS sequence"/>
</dbReference>
<accession>A0A9P6CR22</accession>
<name>A0A9P6CR22_9AGAR</name>
<feature type="compositionally biased region" description="Polar residues" evidence="12">
    <location>
        <begin position="22"/>
        <end position="41"/>
    </location>
</feature>
<dbReference type="InterPro" id="IPR001525">
    <property type="entry name" value="C5_MeTfrase"/>
</dbReference>
<evidence type="ECO:0000256" key="7">
    <source>
        <dbReference type="ARBA" id="ARBA00023125"/>
    </source>
</evidence>
<keyword evidence="15" id="KW-1185">Reference proteome</keyword>
<dbReference type="PROSITE" id="PS51038">
    <property type="entry name" value="BAH"/>
    <property type="match status" value="2"/>
</dbReference>
<gene>
    <name evidence="14" type="ORF">BDZ94DRAFT_1242762</name>
</gene>
<dbReference type="Gene3D" id="3.90.120.10">
    <property type="entry name" value="DNA Methylase, subunit A, domain 2"/>
    <property type="match status" value="1"/>
</dbReference>
<dbReference type="EC" id="2.1.1.37" evidence="2"/>
<evidence type="ECO:0000256" key="8">
    <source>
        <dbReference type="ARBA" id="ARBA00023242"/>
    </source>
</evidence>
<comment type="caution">
    <text evidence="14">The sequence shown here is derived from an EMBL/GenBank/DDBJ whole genome shotgun (WGS) entry which is preliminary data.</text>
</comment>
<dbReference type="GO" id="GO:0003682">
    <property type="term" value="F:chromatin binding"/>
    <property type="evidence" value="ECO:0007669"/>
    <property type="project" value="InterPro"/>
</dbReference>
<feature type="domain" description="BAH" evidence="13">
    <location>
        <begin position="591"/>
        <end position="714"/>
    </location>
</feature>
<dbReference type="InterPro" id="IPR043151">
    <property type="entry name" value="BAH_sf"/>
</dbReference>
<evidence type="ECO:0000256" key="11">
    <source>
        <dbReference type="RuleBase" id="RU000416"/>
    </source>
</evidence>
<evidence type="ECO:0000256" key="10">
    <source>
        <dbReference type="PROSITE-ProRule" id="PRU01016"/>
    </source>
</evidence>
<feature type="compositionally biased region" description="Acidic residues" evidence="12">
    <location>
        <begin position="88"/>
        <end position="101"/>
    </location>
</feature>
<evidence type="ECO:0000256" key="5">
    <source>
        <dbReference type="ARBA" id="ARBA00022691"/>
    </source>
</evidence>
<evidence type="ECO:0000313" key="14">
    <source>
        <dbReference type="EMBL" id="KAF9469584.1"/>
    </source>
</evidence>
<evidence type="ECO:0000256" key="9">
    <source>
        <dbReference type="PIRSR" id="PIRSR037404-1"/>
    </source>
</evidence>
<feature type="compositionally biased region" description="Basic and acidic residues" evidence="12">
    <location>
        <begin position="48"/>
        <end position="58"/>
    </location>
</feature>
<keyword evidence="3 10" id="KW-0489">Methyltransferase</keyword>
<comment type="similarity">
    <text evidence="10 11">Belongs to the class I-like SAM-binding methyltransferase superfamily. C5-methyltransferase family.</text>
</comment>
<evidence type="ECO:0000256" key="3">
    <source>
        <dbReference type="ARBA" id="ARBA00022603"/>
    </source>
</evidence>
<dbReference type="GO" id="GO:0032259">
    <property type="term" value="P:methylation"/>
    <property type="evidence" value="ECO:0007669"/>
    <property type="project" value="UniProtKB-KW"/>
</dbReference>
<evidence type="ECO:0000259" key="13">
    <source>
        <dbReference type="PROSITE" id="PS51038"/>
    </source>
</evidence>
<dbReference type="OrthoDB" id="5376140at2759"/>
<dbReference type="GO" id="GO:0044027">
    <property type="term" value="P:negative regulation of gene expression via chromosomal CpG island methylation"/>
    <property type="evidence" value="ECO:0007669"/>
    <property type="project" value="TreeGrafter"/>
</dbReference>
<dbReference type="PANTHER" id="PTHR10629:SF52">
    <property type="entry name" value="DNA (CYTOSINE-5)-METHYLTRANSFERASE 1"/>
    <property type="match status" value="1"/>
</dbReference>
<dbReference type="Gene3D" id="3.40.50.150">
    <property type="entry name" value="Vaccinia Virus protein VP39"/>
    <property type="match status" value="1"/>
</dbReference>
<keyword evidence="6" id="KW-0677">Repeat</keyword>
<dbReference type="GO" id="GO:0006346">
    <property type="term" value="P:DNA methylation-dependent constitutive heterochromatin formation"/>
    <property type="evidence" value="ECO:0007669"/>
    <property type="project" value="InterPro"/>
</dbReference>
<dbReference type="Pfam" id="PF12047">
    <property type="entry name" value="DNMT1-RFD"/>
    <property type="match status" value="1"/>
</dbReference>
<sequence>MSRRNRPSAFDVSFPEEAASQPVASGSNPRTNLLSTDFSNDSNRKRKNGESEMDDNRISKRRQLPPVAYYDTQPEEIRETRHLAVAGEDFEDGYGSDDDDQGKEKPVRALTSFSIFDPKHRNEMVSLTVMEEDDGEHREFEAAGYVVLAFINEEDEGQEDGLDHVPQYIRLGSILRFTFDFTKESDPVYIETEFAWYILKAPSLRYQPYFQYFYASRRVAQLVISTAIARPQESYETFLDKFLLRVDTFGRTHQKDDLMDSISEIQTAVEGYENPQHLITTPIIKYLFRRAPNIPAYERRPRRQINTTQGPPPMKSILGNPDLAVLKPENQTPTHVTPSIASLARGFVTEQLIVLGPPPPPPPNKGTLAAQEEAAHKRLCRLITAAKVRRKNATWKQNDRYNPKSRYLKVIEINHETYRVGDFVIIPIGQSDKKPPPFLPENLADVPLKSAVADYFWFAKIIYIDAEIGKAHVHWLEHGSNTFLGELAHPQELFYDDTCTHVVFELIVGKVNVHEVTQGRAQPAIGPDDFFVKFVHNKNLSTFTSIDKRQNEIIKANPPYNCYTSQKFEEHESKRVPVLLKEKDGVAYGGHTYHFHDFVLYRSEDAGPAHIGYITDIRFPVRETATSSPKIYMRRVGRVNSILEAIPFDVIKDERHVFLTDEQVAVPIADLIRVCFVFPLKSIVDLEQWVALSPDHFYIRYKHPTLLVHAWEDLEKLPSHELPICKPCVEGELEDRRSTLEFLAYIQRHPLKSLDLFAGVGAFSHGLLQGSGCLKLTHAIEISPSAAATLRRNFPDAQVYNQCANTMLRYCIKRHGDHPTKPIKHLYDSKLPFPEYLKPGDIEVVVAGFPCQSHSDLNMYKRADDIKSNLVLTTLSWVDYMKPKIVYFENVPGFLRFSFDAEQAGKYKVEGGVPMGGMKFVVRALIDLGYQVRFGLLQAGNYGTPQGRVRLFIIAVLDGLPLPEFAQPSHDFPVTHNLTIKHPIDGESIRPIRTDRGTAPHAFVTIDDAIGDLPRFDWKHPTPSRVSAAKQREMRERAQVIPSLECKYGSPHCGYQGPANYYFNTKTTYQVTARANPTTDLQHFTRCLLPKKVARVVTIPLSANADYRALRPDQYEWQISNPLSSIARSNFRAGVYGRLDLNGYFPTTVTNVDPTAKQSKVLNPYCKRMVTVRELARSQGFPDNFVFESINNNVVTMHRQIGNAVPLPVGYALGRELRISLHRHWLKGLENAIQVDD</sequence>
<evidence type="ECO:0000256" key="4">
    <source>
        <dbReference type="ARBA" id="ARBA00022679"/>
    </source>
</evidence>
<dbReference type="SMART" id="SM00439">
    <property type="entry name" value="BAH"/>
    <property type="match status" value="2"/>
</dbReference>
<dbReference type="InterPro" id="IPR050390">
    <property type="entry name" value="C5-Methyltransferase"/>
</dbReference>
<dbReference type="NCBIfam" id="TIGR00675">
    <property type="entry name" value="dcm"/>
    <property type="match status" value="1"/>
</dbReference>
<dbReference type="GO" id="GO:0003677">
    <property type="term" value="F:DNA binding"/>
    <property type="evidence" value="ECO:0007669"/>
    <property type="project" value="UniProtKB-KW"/>
</dbReference>
<feature type="region of interest" description="Disordered" evidence="12">
    <location>
        <begin position="1"/>
        <end position="105"/>
    </location>
</feature>
<evidence type="ECO:0000256" key="6">
    <source>
        <dbReference type="ARBA" id="ARBA00022737"/>
    </source>
</evidence>
<dbReference type="InterPro" id="IPR022702">
    <property type="entry name" value="Cytosine_MeTrfase1_RFD"/>
</dbReference>
<dbReference type="AlphaFoldDB" id="A0A9P6CR22"/>
<dbReference type="PANTHER" id="PTHR10629">
    <property type="entry name" value="CYTOSINE-SPECIFIC METHYLTRANSFERASE"/>
    <property type="match status" value="1"/>
</dbReference>